<keyword evidence="1" id="KW-0812">Transmembrane</keyword>
<feature type="transmembrane region" description="Helical" evidence="1">
    <location>
        <begin position="111"/>
        <end position="130"/>
    </location>
</feature>
<sequence>MSIRTAPATLTGTPHALRRWRIGGTILIIGPLLYWVIEAIGAMAWDNPRYSYVFNYISDLGVPNPGTFEGRPLDSELHLLVNIAGFALQGVLLLAATIMLWRTVSAPVMRWFYLIISAFYAAGLILVASFHGSDAAVADGTAVWHGVGALPTFVGANIILILIGIHLFRRRQQGFTSVGSRVVGALFATLGVVGISALITLLSISGSSVDGLVERIVIYPFLAAQVIAGVGLLRATRHTSNSGV</sequence>
<protein>
    <submittedName>
        <fullName evidence="2">DUF998 domain-containing protein</fullName>
    </submittedName>
</protein>
<name>A0A939MLJ3_9MICO</name>
<evidence type="ECO:0000256" key="1">
    <source>
        <dbReference type="SAM" id="Phobius"/>
    </source>
</evidence>
<proteinExistence type="predicted"/>
<dbReference type="Proteomes" id="UP000664382">
    <property type="component" value="Unassembled WGS sequence"/>
</dbReference>
<gene>
    <name evidence="2" type="ORF">J4H92_11030</name>
</gene>
<feature type="transmembrane region" description="Helical" evidence="1">
    <location>
        <begin position="142"/>
        <end position="168"/>
    </location>
</feature>
<dbReference type="RefSeq" id="WP_208098249.1">
    <property type="nucleotide sequence ID" value="NZ_JAGDYM010000013.1"/>
</dbReference>
<keyword evidence="3" id="KW-1185">Reference proteome</keyword>
<keyword evidence="1" id="KW-1133">Transmembrane helix</keyword>
<evidence type="ECO:0000313" key="3">
    <source>
        <dbReference type="Proteomes" id="UP000664382"/>
    </source>
</evidence>
<feature type="transmembrane region" description="Helical" evidence="1">
    <location>
        <begin position="216"/>
        <end position="235"/>
    </location>
</feature>
<organism evidence="2 3">
    <name type="scientific">Leucobacter weissii</name>
    <dbReference type="NCBI Taxonomy" id="1983706"/>
    <lineage>
        <taxon>Bacteria</taxon>
        <taxon>Bacillati</taxon>
        <taxon>Actinomycetota</taxon>
        <taxon>Actinomycetes</taxon>
        <taxon>Micrococcales</taxon>
        <taxon>Microbacteriaceae</taxon>
        <taxon>Leucobacter</taxon>
    </lineage>
</organism>
<feature type="transmembrane region" description="Helical" evidence="1">
    <location>
        <begin position="180"/>
        <end position="204"/>
    </location>
</feature>
<feature type="transmembrane region" description="Helical" evidence="1">
    <location>
        <begin position="20"/>
        <end position="45"/>
    </location>
</feature>
<accession>A0A939MLJ3</accession>
<feature type="transmembrane region" description="Helical" evidence="1">
    <location>
        <begin position="79"/>
        <end position="99"/>
    </location>
</feature>
<dbReference type="AlphaFoldDB" id="A0A939MLJ3"/>
<dbReference type="EMBL" id="JAGDYM010000013">
    <property type="protein sequence ID" value="MBO1902480.1"/>
    <property type="molecule type" value="Genomic_DNA"/>
</dbReference>
<dbReference type="Pfam" id="PF06197">
    <property type="entry name" value="DUF998"/>
    <property type="match status" value="1"/>
</dbReference>
<reference evidence="2" key="1">
    <citation type="submission" date="2021-03" db="EMBL/GenBank/DDBJ databases">
        <title>Leucobacter chromiisoli sp. nov., isolated from chromium-containing soil of chemical plant.</title>
        <authorList>
            <person name="Xu Z."/>
        </authorList>
    </citation>
    <scope>NUCLEOTIDE SEQUENCE</scope>
    <source>
        <strain evidence="2">S27</strain>
    </source>
</reference>
<dbReference type="InterPro" id="IPR009339">
    <property type="entry name" value="DUF998"/>
</dbReference>
<comment type="caution">
    <text evidence="2">The sequence shown here is derived from an EMBL/GenBank/DDBJ whole genome shotgun (WGS) entry which is preliminary data.</text>
</comment>
<keyword evidence="1" id="KW-0472">Membrane</keyword>
<evidence type="ECO:0000313" key="2">
    <source>
        <dbReference type="EMBL" id="MBO1902480.1"/>
    </source>
</evidence>